<feature type="region of interest" description="Disordered" evidence="1">
    <location>
        <begin position="70"/>
        <end position="108"/>
    </location>
</feature>
<reference evidence="5" key="1">
    <citation type="submission" date="2016-06" db="UniProtKB">
        <authorList>
            <consortium name="WormBaseParasite"/>
        </authorList>
    </citation>
    <scope>IDENTIFICATION</scope>
</reference>
<protein>
    <submittedName>
        <fullName evidence="5">Late endosomal/lysosomal adaptor and MAPK and MTOR activator 1</fullName>
    </submittedName>
</protein>
<keyword evidence="4" id="KW-1185">Reference proteome</keyword>
<dbReference type="AlphaFoldDB" id="A0A183J644"/>
<feature type="compositionally biased region" description="Polar residues" evidence="1">
    <location>
        <begin position="70"/>
        <end position="80"/>
    </location>
</feature>
<dbReference type="WBParaSite" id="SBAD_0001172701-mRNA-1">
    <property type="protein sequence ID" value="SBAD_0001172701-mRNA-1"/>
    <property type="gene ID" value="SBAD_0001172701"/>
</dbReference>
<feature type="compositionally biased region" description="Polar residues" evidence="1">
    <location>
        <begin position="95"/>
        <end position="108"/>
    </location>
</feature>
<dbReference type="EMBL" id="UZAM01015482">
    <property type="protein sequence ID" value="VDP39251.1"/>
    <property type="molecule type" value="Genomic_DNA"/>
</dbReference>
<gene>
    <name evidence="3" type="ORF">SBAD_LOCUS11339</name>
</gene>
<evidence type="ECO:0000313" key="3">
    <source>
        <dbReference type="EMBL" id="VDP39251.1"/>
    </source>
</evidence>
<feature type="compositionally biased region" description="Basic and acidic residues" evidence="1">
    <location>
        <begin position="81"/>
        <end position="94"/>
    </location>
</feature>
<evidence type="ECO:0000256" key="1">
    <source>
        <dbReference type="SAM" id="MobiDB-lite"/>
    </source>
</evidence>
<accession>A0A183J644</accession>
<proteinExistence type="predicted"/>
<evidence type="ECO:0000256" key="2">
    <source>
        <dbReference type="SAM" id="SignalP"/>
    </source>
</evidence>
<dbReference type="Gene3D" id="1.10.472.10">
    <property type="entry name" value="Cyclin-like"/>
    <property type="match status" value="1"/>
</dbReference>
<evidence type="ECO:0000313" key="5">
    <source>
        <dbReference type="WBParaSite" id="SBAD_0001172701-mRNA-1"/>
    </source>
</evidence>
<keyword evidence="2" id="KW-0732">Signal</keyword>
<organism evidence="5">
    <name type="scientific">Soboliphyme baturini</name>
    <dbReference type="NCBI Taxonomy" id="241478"/>
    <lineage>
        <taxon>Eukaryota</taxon>
        <taxon>Metazoa</taxon>
        <taxon>Ecdysozoa</taxon>
        <taxon>Nematoda</taxon>
        <taxon>Enoplea</taxon>
        <taxon>Dorylaimia</taxon>
        <taxon>Dioctophymatida</taxon>
        <taxon>Dioctophymatoidea</taxon>
        <taxon>Soboliphymatidae</taxon>
        <taxon>Soboliphyme</taxon>
    </lineage>
</organism>
<feature type="chain" id="PRO_5043140426" evidence="2">
    <location>
        <begin position="17"/>
        <end position="138"/>
    </location>
</feature>
<sequence length="138" mass="14976">MTVELSFSLLPPSILASSCLCASIHRLLREPDVTMGVAKTLQRITNADSDLILFHTKQVERYISVVLPDQSRTTDSSSSLPKEDGESQPKDSNREQNCFATKNGRNTPSSLISCCDGTAPVDLSDFSGLVTSHMNIST</sequence>
<dbReference type="Proteomes" id="UP000270296">
    <property type="component" value="Unassembled WGS sequence"/>
</dbReference>
<name>A0A183J644_9BILA</name>
<reference evidence="3 4" key="2">
    <citation type="submission" date="2018-11" db="EMBL/GenBank/DDBJ databases">
        <authorList>
            <consortium name="Pathogen Informatics"/>
        </authorList>
    </citation>
    <scope>NUCLEOTIDE SEQUENCE [LARGE SCALE GENOMIC DNA]</scope>
</reference>
<feature type="signal peptide" evidence="2">
    <location>
        <begin position="1"/>
        <end position="16"/>
    </location>
</feature>
<evidence type="ECO:0000313" key="4">
    <source>
        <dbReference type="Proteomes" id="UP000270296"/>
    </source>
</evidence>